<comment type="caution">
    <text evidence="3">The sequence shown here is derived from an EMBL/GenBank/DDBJ whole genome shotgun (WGS) entry which is preliminary data.</text>
</comment>
<dbReference type="GO" id="GO:0010124">
    <property type="term" value="P:phenylacetate catabolic process"/>
    <property type="evidence" value="ECO:0007669"/>
    <property type="project" value="InterPro"/>
</dbReference>
<dbReference type="GO" id="GO:0005829">
    <property type="term" value="C:cytosol"/>
    <property type="evidence" value="ECO:0007669"/>
    <property type="project" value="TreeGrafter"/>
</dbReference>
<evidence type="ECO:0000313" key="4">
    <source>
        <dbReference type="Proteomes" id="UP000608063"/>
    </source>
</evidence>
<gene>
    <name evidence="3" type="primary">paaC</name>
    <name evidence="1" type="ORF">GS441_06910</name>
    <name evidence="2" type="ORF">GS882_18830</name>
    <name evidence="3" type="ORF">GS947_06715</name>
</gene>
<sequence>MIDHDNAYGELIGEDDHGQWAFGTSFDDPLVGVDTTVPEDVDRSALARYCLMLGDDALISSHRLSEWCAHAPELEEEMALANIGLDLLGQARLLLARAAAADPTVVPFISETSPVPAEDALAFFRTESQLRCVRLCELDNGDFARTILRGLVFATWRLAVFARLRDSRDPVLAAVATKSVKELTYHRDYAARWAVVLGCGTDESRRRMHDALTFVWPYVTELFVPTEDELTLSAAGMGVDPRGVRDEFDSVIGRVLHAAELAVPQSVSAGSVGGRAGRHGLHTEALGHLLAEMQSVARAHPEGSW</sequence>
<dbReference type="PIRSF" id="PIRSF037834">
    <property type="entry name" value="PA_CoA_Oase3"/>
    <property type="match status" value="1"/>
</dbReference>
<proteinExistence type="predicted"/>
<evidence type="ECO:0000313" key="1">
    <source>
        <dbReference type="EMBL" id="MBM4565169.1"/>
    </source>
</evidence>
<organism evidence="3 4">
    <name type="scientific">Rhodococcus hoagii</name>
    <name type="common">Corynebacterium equii</name>
    <dbReference type="NCBI Taxonomy" id="43767"/>
    <lineage>
        <taxon>Bacteria</taxon>
        <taxon>Bacillati</taxon>
        <taxon>Actinomycetota</taxon>
        <taxon>Actinomycetes</taxon>
        <taxon>Mycobacteriales</taxon>
        <taxon>Nocardiaceae</taxon>
        <taxon>Prescottella</taxon>
    </lineage>
</organism>
<dbReference type="Pfam" id="PF05138">
    <property type="entry name" value="PaaA_PaaC"/>
    <property type="match status" value="1"/>
</dbReference>
<dbReference type="InterPro" id="IPR011882">
    <property type="entry name" value="PaaC"/>
</dbReference>
<dbReference type="Proteomes" id="UP000603463">
    <property type="component" value="Unassembled WGS sequence"/>
</dbReference>
<dbReference type="InterPro" id="IPR009078">
    <property type="entry name" value="Ferritin-like_SF"/>
</dbReference>
<dbReference type="InterPro" id="IPR007814">
    <property type="entry name" value="PaaA_PaaC"/>
</dbReference>
<dbReference type="EMBL" id="WUXR01000002">
    <property type="protein sequence ID" value="MBM4565169.1"/>
    <property type="molecule type" value="Genomic_DNA"/>
</dbReference>
<dbReference type="Gene3D" id="1.20.1260.10">
    <property type="match status" value="1"/>
</dbReference>
<dbReference type="EMBL" id="WVBC01000032">
    <property type="protein sequence ID" value="NKT80145.1"/>
    <property type="molecule type" value="Genomic_DNA"/>
</dbReference>
<evidence type="ECO:0000313" key="2">
    <source>
        <dbReference type="EMBL" id="NKT80145.1"/>
    </source>
</evidence>
<dbReference type="SUPFAM" id="SSF47240">
    <property type="entry name" value="Ferritin-like"/>
    <property type="match status" value="1"/>
</dbReference>
<reference evidence="1" key="1">
    <citation type="submission" date="2019-11" db="EMBL/GenBank/DDBJ databases">
        <title>Spread of Macrolides and rifampicin resistant Rhodococcus equi in clinical isolates in the USA.</title>
        <authorList>
            <person name="Alvarez-Narvaez S."/>
            <person name="Huber L."/>
            <person name="Cohen N.D."/>
            <person name="Slovis N."/>
            <person name="Greiter M."/>
            <person name="Giguere S."/>
            <person name="Hart K."/>
        </authorList>
    </citation>
    <scope>NUCLEOTIDE SEQUENCE</scope>
    <source>
        <strain evidence="1">Lh_17</strain>
    </source>
</reference>
<dbReference type="InterPro" id="IPR012347">
    <property type="entry name" value="Ferritin-like"/>
</dbReference>
<protein>
    <submittedName>
        <fullName evidence="3">Phenylacetate-CoA oxygenase subunit PaaC</fullName>
    </submittedName>
</protein>
<dbReference type="InterPro" id="IPR052703">
    <property type="entry name" value="Aromatic_CoA_ox/epox"/>
</dbReference>
<dbReference type="PANTHER" id="PTHR30458:SF0">
    <property type="entry name" value="1,2-PHENYLACETYL-COA EPOXIDASE, SUBUNIT C"/>
    <property type="match status" value="1"/>
</dbReference>
<dbReference type="AlphaFoldDB" id="A0A9Q8S006"/>
<evidence type="ECO:0000313" key="3">
    <source>
        <dbReference type="EMBL" id="NKW41316.1"/>
    </source>
</evidence>
<dbReference type="PANTHER" id="PTHR30458">
    <property type="entry name" value="PHENYLACETIC ACID DEGRADATION PROTEIN PAA"/>
    <property type="match status" value="1"/>
</dbReference>
<dbReference type="RefSeq" id="WP_005516006.1">
    <property type="nucleotide sequence ID" value="NZ_AP024181.1"/>
</dbReference>
<accession>A0A9Q8S006</accession>
<dbReference type="Proteomes" id="UP000808906">
    <property type="component" value="Unassembled WGS sequence"/>
</dbReference>
<dbReference type="EMBL" id="WVDC01000001">
    <property type="protein sequence ID" value="NKW41316.1"/>
    <property type="molecule type" value="Genomic_DNA"/>
</dbReference>
<dbReference type="Proteomes" id="UP000608063">
    <property type="component" value="Unassembled WGS sequence"/>
</dbReference>
<name>A0A9Q8S006_RHOHA</name>
<dbReference type="NCBIfam" id="TIGR02158">
    <property type="entry name" value="PA_CoA_Oxy3"/>
    <property type="match status" value="1"/>
</dbReference>
<reference evidence="3" key="2">
    <citation type="journal article" date="2020" name="Environ. Microbiol.">
        <title>The novel and transferable erm(51) gene confers Macrolides, Lincosamides, and Streptogramins B (MLSB) resistance to clonal Rhodococcus equi in the environment.</title>
        <authorList>
            <person name="Huber L."/>
            <person name="Giguere S."/>
            <person name="Slovis N.M."/>
            <person name="Alvarez-Narvaez S."/>
            <person name="Hart K.A."/>
            <person name="Greiter M."/>
            <person name="Morris E.R.A."/>
            <person name="Cohen N.D."/>
        </authorList>
    </citation>
    <scope>NUCLEOTIDE SEQUENCE</scope>
    <source>
        <strain evidence="2">Lh_116_1</strain>
        <strain evidence="3">Lh_16_1</strain>
    </source>
</reference>